<dbReference type="InterPro" id="IPR000719">
    <property type="entry name" value="Prot_kinase_dom"/>
</dbReference>
<accession>A0AAV9SIK8</accession>
<dbReference type="EC" id="2.7.11.1" evidence="6"/>
<dbReference type="EMBL" id="JAHHUM010000326">
    <property type="protein sequence ID" value="KAK5620938.1"/>
    <property type="molecule type" value="Genomic_DNA"/>
</dbReference>
<comment type="catalytic activity">
    <reaction evidence="20">
        <text>L-seryl-[protein] + ATP = O-phospho-L-seryl-[protein] + ADP + H(+)</text>
        <dbReference type="Rhea" id="RHEA:17989"/>
        <dbReference type="Rhea" id="RHEA-COMP:9863"/>
        <dbReference type="Rhea" id="RHEA-COMP:11604"/>
        <dbReference type="ChEBI" id="CHEBI:15378"/>
        <dbReference type="ChEBI" id="CHEBI:29999"/>
        <dbReference type="ChEBI" id="CHEBI:30616"/>
        <dbReference type="ChEBI" id="CHEBI:83421"/>
        <dbReference type="ChEBI" id="CHEBI:456216"/>
        <dbReference type="EC" id="2.7.11.1"/>
    </reaction>
</comment>
<keyword evidence="12 21" id="KW-0547">Nucleotide-binding</keyword>
<feature type="domain" description="Protein kinase" evidence="24">
    <location>
        <begin position="28"/>
        <end position="309"/>
    </location>
</feature>
<evidence type="ECO:0000313" key="25">
    <source>
        <dbReference type="EMBL" id="KAK5620938.1"/>
    </source>
</evidence>
<dbReference type="FunFam" id="1.10.510.10:FF:000104">
    <property type="entry name" value="serine/threonine-protein kinase MAK isoform X1"/>
    <property type="match status" value="1"/>
</dbReference>
<dbReference type="FunFam" id="3.30.200.20:FF:000071">
    <property type="entry name" value="serine/threonine-protein kinase MAK isoform X1"/>
    <property type="match status" value="1"/>
</dbReference>
<evidence type="ECO:0000259" key="24">
    <source>
        <dbReference type="PROSITE" id="PS50011"/>
    </source>
</evidence>
<evidence type="ECO:0000313" key="26">
    <source>
        <dbReference type="Proteomes" id="UP001311232"/>
    </source>
</evidence>
<comment type="cofactor">
    <cofactor evidence="1">
        <name>Mg(2+)</name>
        <dbReference type="ChEBI" id="CHEBI:18420"/>
    </cofactor>
</comment>
<comment type="subcellular location">
    <subcellularLocation>
        <location evidence="3">Cell projection</location>
        <location evidence="3">Cilium</location>
    </subcellularLocation>
    <subcellularLocation>
        <location evidence="4">Cytoplasm</location>
        <location evidence="4">Cytoskeleton</location>
    </subcellularLocation>
    <subcellularLocation>
        <location evidence="2">Nucleus</location>
    </subcellularLocation>
</comment>
<keyword evidence="9" id="KW-0597">Phosphoprotein</keyword>
<dbReference type="InterPro" id="IPR011009">
    <property type="entry name" value="Kinase-like_dom_sf"/>
</dbReference>
<dbReference type="Gene3D" id="3.30.200.20">
    <property type="entry name" value="Phosphorylase Kinase, domain 1"/>
    <property type="match status" value="1"/>
</dbReference>
<evidence type="ECO:0000256" key="10">
    <source>
        <dbReference type="ARBA" id="ARBA00022679"/>
    </source>
</evidence>
<dbReference type="PROSITE" id="PS00107">
    <property type="entry name" value="PROTEIN_KINASE_ATP"/>
    <property type="match status" value="1"/>
</dbReference>
<evidence type="ECO:0000256" key="9">
    <source>
        <dbReference type="ARBA" id="ARBA00022553"/>
    </source>
</evidence>
<name>A0AAV9SIK8_9TELE</name>
<keyword evidence="16" id="KW-0206">Cytoskeleton</keyword>
<keyword evidence="7" id="KW-0963">Cytoplasm</keyword>
<gene>
    <name evidence="25" type="ORF">CRENBAI_016454</name>
</gene>
<evidence type="ECO:0000256" key="16">
    <source>
        <dbReference type="ARBA" id="ARBA00023212"/>
    </source>
</evidence>
<dbReference type="InterPro" id="IPR050117">
    <property type="entry name" value="MAPK"/>
</dbReference>
<evidence type="ECO:0000256" key="17">
    <source>
        <dbReference type="ARBA" id="ARBA00023242"/>
    </source>
</evidence>
<dbReference type="GO" id="GO:0005524">
    <property type="term" value="F:ATP binding"/>
    <property type="evidence" value="ECO:0007669"/>
    <property type="project" value="UniProtKB-UniRule"/>
</dbReference>
<evidence type="ECO:0000256" key="23">
    <source>
        <dbReference type="SAM" id="MobiDB-lite"/>
    </source>
</evidence>
<protein>
    <recommendedName>
        <fullName evidence="6">non-specific serine/threonine protein kinase</fullName>
        <ecNumber evidence="6">2.7.11.1</ecNumber>
    </recommendedName>
</protein>
<evidence type="ECO:0000256" key="18">
    <source>
        <dbReference type="ARBA" id="ARBA00023273"/>
    </source>
</evidence>
<dbReference type="SUPFAM" id="SSF56112">
    <property type="entry name" value="Protein kinase-like (PK-like)"/>
    <property type="match status" value="1"/>
</dbReference>
<evidence type="ECO:0000256" key="6">
    <source>
        <dbReference type="ARBA" id="ARBA00012513"/>
    </source>
</evidence>
<dbReference type="SMART" id="SM00220">
    <property type="entry name" value="S_TKc"/>
    <property type="match status" value="1"/>
</dbReference>
<dbReference type="CDD" id="cd07830">
    <property type="entry name" value="STKc_MAK_like"/>
    <property type="match status" value="1"/>
</dbReference>
<keyword evidence="8 22" id="KW-0723">Serine/threonine-protein kinase</keyword>
<dbReference type="InterPro" id="IPR008271">
    <property type="entry name" value="Ser/Thr_kinase_AS"/>
</dbReference>
<comment type="caution">
    <text evidence="25">The sequence shown here is derived from an EMBL/GenBank/DDBJ whole genome shotgun (WGS) entry which is preliminary data.</text>
</comment>
<dbReference type="GO" id="GO:0005856">
    <property type="term" value="C:cytoskeleton"/>
    <property type="evidence" value="ECO:0007669"/>
    <property type="project" value="UniProtKB-SubCell"/>
</dbReference>
<evidence type="ECO:0000256" key="8">
    <source>
        <dbReference type="ARBA" id="ARBA00022527"/>
    </source>
</evidence>
<dbReference type="GO" id="GO:0005929">
    <property type="term" value="C:cilium"/>
    <property type="evidence" value="ECO:0007669"/>
    <property type="project" value="UniProtKB-SubCell"/>
</dbReference>
<evidence type="ECO:0000256" key="5">
    <source>
        <dbReference type="ARBA" id="ARBA00006485"/>
    </source>
</evidence>
<dbReference type="PROSITE" id="PS00108">
    <property type="entry name" value="PROTEIN_KINASE_ST"/>
    <property type="match status" value="1"/>
</dbReference>
<feature type="region of interest" description="Disordered" evidence="23">
    <location>
        <begin position="325"/>
        <end position="371"/>
    </location>
</feature>
<feature type="compositionally biased region" description="Polar residues" evidence="23">
    <location>
        <begin position="399"/>
        <end position="412"/>
    </location>
</feature>
<dbReference type="Pfam" id="PF00069">
    <property type="entry name" value="Pkinase"/>
    <property type="match status" value="1"/>
</dbReference>
<dbReference type="PANTHER" id="PTHR24055">
    <property type="entry name" value="MITOGEN-ACTIVATED PROTEIN KINASE"/>
    <property type="match status" value="1"/>
</dbReference>
<evidence type="ECO:0000256" key="13">
    <source>
        <dbReference type="ARBA" id="ARBA00022777"/>
    </source>
</evidence>
<feature type="region of interest" description="Disordered" evidence="23">
    <location>
        <begin position="397"/>
        <end position="471"/>
    </location>
</feature>
<keyword evidence="18" id="KW-0966">Cell projection</keyword>
<reference evidence="25 26" key="1">
    <citation type="submission" date="2021-06" db="EMBL/GenBank/DDBJ databases">
        <authorList>
            <person name="Palmer J.M."/>
        </authorList>
    </citation>
    <scope>NUCLEOTIDE SEQUENCE [LARGE SCALE GENOMIC DNA]</scope>
    <source>
        <strain evidence="25 26">MEX-2019</strain>
        <tissue evidence="25">Muscle</tissue>
    </source>
</reference>
<comment type="similarity">
    <text evidence="5">Belongs to the protein kinase superfamily. CMGC Ser/Thr protein kinase family. CDC2/CDKX subfamily.</text>
</comment>
<comment type="catalytic activity">
    <reaction evidence="19">
        <text>L-threonyl-[protein] + ATP = O-phospho-L-threonyl-[protein] + ADP + H(+)</text>
        <dbReference type="Rhea" id="RHEA:46608"/>
        <dbReference type="Rhea" id="RHEA-COMP:11060"/>
        <dbReference type="Rhea" id="RHEA-COMP:11605"/>
        <dbReference type="ChEBI" id="CHEBI:15378"/>
        <dbReference type="ChEBI" id="CHEBI:30013"/>
        <dbReference type="ChEBI" id="CHEBI:30616"/>
        <dbReference type="ChEBI" id="CHEBI:61977"/>
        <dbReference type="ChEBI" id="CHEBI:456216"/>
        <dbReference type="EC" id="2.7.11.1"/>
    </reaction>
</comment>
<evidence type="ECO:0000256" key="19">
    <source>
        <dbReference type="ARBA" id="ARBA00047899"/>
    </source>
</evidence>
<evidence type="ECO:0000256" key="22">
    <source>
        <dbReference type="RuleBase" id="RU000304"/>
    </source>
</evidence>
<organism evidence="25 26">
    <name type="scientific">Crenichthys baileyi</name>
    <name type="common">White River springfish</name>
    <dbReference type="NCBI Taxonomy" id="28760"/>
    <lineage>
        <taxon>Eukaryota</taxon>
        <taxon>Metazoa</taxon>
        <taxon>Chordata</taxon>
        <taxon>Craniata</taxon>
        <taxon>Vertebrata</taxon>
        <taxon>Euteleostomi</taxon>
        <taxon>Actinopterygii</taxon>
        <taxon>Neopterygii</taxon>
        <taxon>Teleostei</taxon>
        <taxon>Neoteleostei</taxon>
        <taxon>Acanthomorphata</taxon>
        <taxon>Ovalentaria</taxon>
        <taxon>Atherinomorphae</taxon>
        <taxon>Cyprinodontiformes</taxon>
        <taxon>Goodeidae</taxon>
        <taxon>Crenichthys</taxon>
    </lineage>
</organism>
<evidence type="ECO:0000256" key="14">
    <source>
        <dbReference type="ARBA" id="ARBA00022840"/>
    </source>
</evidence>
<feature type="compositionally biased region" description="Polar residues" evidence="23">
    <location>
        <begin position="353"/>
        <end position="371"/>
    </location>
</feature>
<keyword evidence="17" id="KW-0539">Nucleus</keyword>
<dbReference type="GO" id="GO:0005634">
    <property type="term" value="C:nucleus"/>
    <property type="evidence" value="ECO:0007669"/>
    <property type="project" value="UniProtKB-SubCell"/>
</dbReference>
<dbReference type="Gene3D" id="1.10.510.10">
    <property type="entry name" value="Transferase(Phosphotransferase) domain 1"/>
    <property type="match status" value="1"/>
</dbReference>
<dbReference type="PROSITE" id="PS50011">
    <property type="entry name" value="PROTEIN_KINASE_DOM"/>
    <property type="match status" value="1"/>
</dbReference>
<dbReference type="GO" id="GO:0046872">
    <property type="term" value="F:metal ion binding"/>
    <property type="evidence" value="ECO:0007669"/>
    <property type="project" value="UniProtKB-KW"/>
</dbReference>
<keyword evidence="10" id="KW-0808">Transferase</keyword>
<keyword evidence="11" id="KW-0479">Metal-binding</keyword>
<keyword evidence="13" id="KW-0418">Kinase</keyword>
<evidence type="ECO:0000256" key="1">
    <source>
        <dbReference type="ARBA" id="ARBA00001946"/>
    </source>
</evidence>
<dbReference type="AlphaFoldDB" id="A0AAV9SIK8"/>
<evidence type="ECO:0000256" key="20">
    <source>
        <dbReference type="ARBA" id="ARBA00048679"/>
    </source>
</evidence>
<dbReference type="InterPro" id="IPR017441">
    <property type="entry name" value="Protein_kinase_ATP_BS"/>
</dbReference>
<evidence type="ECO:0000256" key="4">
    <source>
        <dbReference type="ARBA" id="ARBA00004245"/>
    </source>
</evidence>
<evidence type="ECO:0000256" key="11">
    <source>
        <dbReference type="ARBA" id="ARBA00022723"/>
    </source>
</evidence>
<dbReference type="Proteomes" id="UP001311232">
    <property type="component" value="Unassembled WGS sequence"/>
</dbReference>
<evidence type="ECO:0000256" key="7">
    <source>
        <dbReference type="ARBA" id="ARBA00022490"/>
    </source>
</evidence>
<proteinExistence type="inferred from homology"/>
<evidence type="ECO:0000256" key="2">
    <source>
        <dbReference type="ARBA" id="ARBA00004123"/>
    </source>
</evidence>
<dbReference type="GO" id="GO:0004674">
    <property type="term" value="F:protein serine/threonine kinase activity"/>
    <property type="evidence" value="ECO:0007669"/>
    <property type="project" value="UniProtKB-KW"/>
</dbReference>
<feature type="compositionally biased region" description="Low complexity" evidence="23">
    <location>
        <begin position="454"/>
        <end position="471"/>
    </location>
</feature>
<evidence type="ECO:0000256" key="15">
    <source>
        <dbReference type="ARBA" id="ARBA00022842"/>
    </source>
</evidence>
<evidence type="ECO:0000256" key="12">
    <source>
        <dbReference type="ARBA" id="ARBA00022741"/>
    </source>
</evidence>
<sequence>MTNCWSVRESQSLEQKEILGFVWTMNRYTMLKQLGDGTYGSVVLGRSNDTGELVAIKRIKKKFYSWDESLNLREVKSLKKLNHANVVKLKEVIREHDHLYFVFEYMRENLYQLMSKREDKMFSENEIRNILFQVLSGLAFVHKHGYFHRDLKPENLLCMGLELVKIADFGLAREIRSQPPYTDYVSTRWYRAPEVLLKSNSYSSPIDIWAVGCIMFELYTLRPLFPGNSKVDELFKICQVLGTLKKSDWPEGFSLASSMNFRFPECLPTSLRCLTPNASGEAIALMNAMLQWDPEKRPSAAQALRYPYFHVGQSPGAPLKLLEKHKAQEKVSEAPAEPNPLSLCKTDQDSSKFSKTQAGQHSYSQPFHQPPQQILVPLENRGRPTEGLQEPLRLVKNMQPGSMQSVGSTQRETAAGTEISSCGPRAGRRRWGQTSFKSVSWDDEDDGEAGVSISKKPTTTSLKSTFKPSDL</sequence>
<evidence type="ECO:0000256" key="21">
    <source>
        <dbReference type="PROSITE-ProRule" id="PRU10141"/>
    </source>
</evidence>
<keyword evidence="15" id="KW-0460">Magnesium</keyword>
<feature type="binding site" evidence="21">
    <location>
        <position position="61"/>
    </location>
    <ligand>
        <name>ATP</name>
        <dbReference type="ChEBI" id="CHEBI:30616"/>
    </ligand>
</feature>
<evidence type="ECO:0000256" key="3">
    <source>
        <dbReference type="ARBA" id="ARBA00004138"/>
    </source>
</evidence>
<keyword evidence="26" id="KW-1185">Reference proteome</keyword>
<keyword evidence="14 21" id="KW-0067">ATP-binding</keyword>